<keyword evidence="1" id="KW-0812">Transmembrane</keyword>
<keyword evidence="1" id="KW-1133">Transmembrane helix</keyword>
<evidence type="ECO:0000313" key="2">
    <source>
        <dbReference type="EMBL" id="RED51486.1"/>
    </source>
</evidence>
<keyword evidence="1" id="KW-0472">Membrane</keyword>
<dbReference type="RefSeq" id="WP_115936373.1">
    <property type="nucleotide sequence ID" value="NZ_QRDW01000003.1"/>
</dbReference>
<protein>
    <submittedName>
        <fullName evidence="2">Uncharacterized protein DUF2333</fullName>
    </submittedName>
</protein>
<dbReference type="AlphaFoldDB" id="A0A3D9HRI2"/>
<dbReference type="OrthoDB" id="7594726at2"/>
<name>A0A3D9HRI2_9PROT</name>
<gene>
    <name evidence="2" type="ORF">DFP90_103288</name>
</gene>
<dbReference type="Pfam" id="PF10095">
    <property type="entry name" value="DUF2333"/>
    <property type="match status" value="1"/>
</dbReference>
<sequence>MNIRAYIEDKWDALRYGGGSRVSGSTLGKIGLGLLVLILLYYPVGMLMVHRIDDDTTFRPEISSGQSQTVANAVGLVRREVDDYRWTSMDPFFMPGAALDNMPNYQQGIISAISRFAIEMSDQIGRVRGASQVDGDLDKAAGLLKYKPDVWVYDISESLLPTRSSAEQYRLGADALASYNQRLGEGQAVFEKRADNLLATLDRFAADLGSASAVIDNSVRDLYTFSTSSDDVFYRTKGRLYAYYLLLEGLKADYAQLIAERNLETAWDLMLASMREAAEMDPLVVINGDPDAIMLPSHLAAQGFYLLRARTQLREISNILLK</sequence>
<organism evidence="2 3">
    <name type="scientific">Aestuariispira insulae</name>
    <dbReference type="NCBI Taxonomy" id="1461337"/>
    <lineage>
        <taxon>Bacteria</taxon>
        <taxon>Pseudomonadati</taxon>
        <taxon>Pseudomonadota</taxon>
        <taxon>Alphaproteobacteria</taxon>
        <taxon>Rhodospirillales</taxon>
        <taxon>Kiloniellaceae</taxon>
        <taxon>Aestuariispira</taxon>
    </lineage>
</organism>
<accession>A0A3D9HRI2</accession>
<keyword evidence="3" id="KW-1185">Reference proteome</keyword>
<proteinExistence type="predicted"/>
<dbReference type="InterPro" id="IPR016936">
    <property type="entry name" value="UCP029693"/>
</dbReference>
<dbReference type="EMBL" id="QRDW01000003">
    <property type="protein sequence ID" value="RED51486.1"/>
    <property type="molecule type" value="Genomic_DNA"/>
</dbReference>
<reference evidence="2 3" key="1">
    <citation type="submission" date="2018-07" db="EMBL/GenBank/DDBJ databases">
        <title>Genomic Encyclopedia of Type Strains, Phase III (KMG-III): the genomes of soil and plant-associated and newly described type strains.</title>
        <authorList>
            <person name="Whitman W."/>
        </authorList>
    </citation>
    <scope>NUCLEOTIDE SEQUENCE [LARGE SCALE GENOMIC DNA]</scope>
    <source>
        <strain evidence="2 3">CECT 8488</strain>
    </source>
</reference>
<feature type="transmembrane region" description="Helical" evidence="1">
    <location>
        <begin position="30"/>
        <end position="49"/>
    </location>
</feature>
<evidence type="ECO:0000313" key="3">
    <source>
        <dbReference type="Proteomes" id="UP000256845"/>
    </source>
</evidence>
<comment type="caution">
    <text evidence="2">The sequence shown here is derived from an EMBL/GenBank/DDBJ whole genome shotgun (WGS) entry which is preliminary data.</text>
</comment>
<evidence type="ECO:0000256" key="1">
    <source>
        <dbReference type="SAM" id="Phobius"/>
    </source>
</evidence>
<dbReference type="Proteomes" id="UP000256845">
    <property type="component" value="Unassembled WGS sequence"/>
</dbReference>